<feature type="region of interest" description="Disordered" evidence="2">
    <location>
        <begin position="337"/>
        <end position="356"/>
    </location>
</feature>
<dbReference type="EMBL" id="ML976989">
    <property type="protein sequence ID" value="KAF1957659.1"/>
    <property type="molecule type" value="Genomic_DNA"/>
</dbReference>
<evidence type="ECO:0000313" key="4">
    <source>
        <dbReference type="Proteomes" id="UP000800035"/>
    </source>
</evidence>
<protein>
    <submittedName>
        <fullName evidence="3">Uncharacterized protein</fullName>
    </submittedName>
</protein>
<gene>
    <name evidence="3" type="ORF">CC80DRAFT_592882</name>
</gene>
<name>A0A6A5U129_9PLEO</name>
<accession>A0A6A5U129</accession>
<sequence>MALAVFDSRPNALTHLNMSAANSDSATSSLEILTNALGDKANFLEQLPFEKLEYQRHQDDVSLTCVRISTPVSLKVAVASVNDEILGGEWTVWGYLFHNTQTEPIPKVAYFALDNHGKFVKYSSQDLIDRAFLKPVFPPGCTRDQVPILLKYYFYKLGVHLPTPITVSNAFKNELIRACEKFAETLPNRPRATRRFVSQNPSINKPNRSFEELFDPAEQSASAHVAQGGSASPAANVQEFFIDTIKEAIEQESKHATSLRNIRDSKAKEEKVIEEENAELLELEKRVSVLRKSIGDRQARVAKMAVDEGLESTRLAEAKNTRKRILEESNPSVKSILELGMRMGREESNSKRRKSG</sequence>
<dbReference type="OrthoDB" id="10533293at2759"/>
<feature type="coiled-coil region" evidence="1">
    <location>
        <begin position="259"/>
        <end position="293"/>
    </location>
</feature>
<evidence type="ECO:0000256" key="1">
    <source>
        <dbReference type="SAM" id="Coils"/>
    </source>
</evidence>
<dbReference type="AlphaFoldDB" id="A0A6A5U129"/>
<dbReference type="Proteomes" id="UP000800035">
    <property type="component" value="Unassembled WGS sequence"/>
</dbReference>
<keyword evidence="4" id="KW-1185">Reference proteome</keyword>
<keyword evidence="1" id="KW-0175">Coiled coil</keyword>
<proteinExistence type="predicted"/>
<reference evidence="3" key="1">
    <citation type="journal article" date="2020" name="Stud. Mycol.">
        <title>101 Dothideomycetes genomes: a test case for predicting lifestyles and emergence of pathogens.</title>
        <authorList>
            <person name="Haridas S."/>
            <person name="Albert R."/>
            <person name="Binder M."/>
            <person name="Bloem J."/>
            <person name="Labutti K."/>
            <person name="Salamov A."/>
            <person name="Andreopoulos B."/>
            <person name="Baker S."/>
            <person name="Barry K."/>
            <person name="Bills G."/>
            <person name="Bluhm B."/>
            <person name="Cannon C."/>
            <person name="Castanera R."/>
            <person name="Culley D."/>
            <person name="Daum C."/>
            <person name="Ezra D."/>
            <person name="Gonzalez J."/>
            <person name="Henrissat B."/>
            <person name="Kuo A."/>
            <person name="Liang C."/>
            <person name="Lipzen A."/>
            <person name="Lutzoni F."/>
            <person name="Magnuson J."/>
            <person name="Mondo S."/>
            <person name="Nolan M."/>
            <person name="Ohm R."/>
            <person name="Pangilinan J."/>
            <person name="Park H.-J."/>
            <person name="Ramirez L."/>
            <person name="Alfaro M."/>
            <person name="Sun H."/>
            <person name="Tritt A."/>
            <person name="Yoshinaga Y."/>
            <person name="Zwiers L.-H."/>
            <person name="Turgeon B."/>
            <person name="Goodwin S."/>
            <person name="Spatafora J."/>
            <person name="Crous P."/>
            <person name="Grigoriev I."/>
        </authorList>
    </citation>
    <scope>NUCLEOTIDE SEQUENCE</scope>
    <source>
        <strain evidence="3">CBS 675.92</strain>
    </source>
</reference>
<evidence type="ECO:0000313" key="3">
    <source>
        <dbReference type="EMBL" id="KAF1957659.1"/>
    </source>
</evidence>
<organism evidence="3 4">
    <name type="scientific">Byssothecium circinans</name>
    <dbReference type="NCBI Taxonomy" id="147558"/>
    <lineage>
        <taxon>Eukaryota</taxon>
        <taxon>Fungi</taxon>
        <taxon>Dikarya</taxon>
        <taxon>Ascomycota</taxon>
        <taxon>Pezizomycotina</taxon>
        <taxon>Dothideomycetes</taxon>
        <taxon>Pleosporomycetidae</taxon>
        <taxon>Pleosporales</taxon>
        <taxon>Massarineae</taxon>
        <taxon>Massarinaceae</taxon>
        <taxon>Byssothecium</taxon>
    </lineage>
</organism>
<evidence type="ECO:0000256" key="2">
    <source>
        <dbReference type="SAM" id="MobiDB-lite"/>
    </source>
</evidence>